<name>W4LC44_ENTF1</name>
<dbReference type="EMBL" id="AZHW01000903">
    <property type="protein sequence ID" value="ETW95562.1"/>
    <property type="molecule type" value="Genomic_DNA"/>
</dbReference>
<accession>W4LC44</accession>
<dbReference type="HOGENOM" id="CLU_175361_0_0_7"/>
<evidence type="ECO:0000313" key="2">
    <source>
        <dbReference type="Proteomes" id="UP000019141"/>
    </source>
</evidence>
<keyword evidence="2" id="KW-1185">Reference proteome</keyword>
<evidence type="ECO:0000313" key="1">
    <source>
        <dbReference type="EMBL" id="ETW95562.1"/>
    </source>
</evidence>
<dbReference type="AlphaFoldDB" id="W4LC44"/>
<organism evidence="1 2">
    <name type="scientific">Entotheonella factor</name>
    <dbReference type="NCBI Taxonomy" id="1429438"/>
    <lineage>
        <taxon>Bacteria</taxon>
        <taxon>Pseudomonadati</taxon>
        <taxon>Nitrospinota/Tectimicrobiota group</taxon>
        <taxon>Candidatus Tectimicrobiota</taxon>
        <taxon>Candidatus Entotheonellia</taxon>
        <taxon>Candidatus Entotheonellales</taxon>
        <taxon>Candidatus Entotheonellaceae</taxon>
        <taxon>Candidatus Entotheonella</taxon>
    </lineage>
</organism>
<protein>
    <submittedName>
        <fullName evidence="1">Uncharacterized protein</fullName>
    </submittedName>
</protein>
<reference evidence="1 2" key="1">
    <citation type="journal article" date="2014" name="Nature">
        <title>An environmental bacterial taxon with a large and distinct metabolic repertoire.</title>
        <authorList>
            <person name="Wilson M.C."/>
            <person name="Mori T."/>
            <person name="Ruckert C."/>
            <person name="Uria A.R."/>
            <person name="Helf M.J."/>
            <person name="Takada K."/>
            <person name="Gernert C."/>
            <person name="Steffens U.A."/>
            <person name="Heycke N."/>
            <person name="Schmitt S."/>
            <person name="Rinke C."/>
            <person name="Helfrich E.J."/>
            <person name="Brachmann A.O."/>
            <person name="Gurgui C."/>
            <person name="Wakimoto T."/>
            <person name="Kracht M."/>
            <person name="Crusemann M."/>
            <person name="Hentschel U."/>
            <person name="Abe I."/>
            <person name="Matsunaga S."/>
            <person name="Kalinowski J."/>
            <person name="Takeyama H."/>
            <person name="Piel J."/>
        </authorList>
    </citation>
    <scope>NUCLEOTIDE SEQUENCE [LARGE SCALE GENOMIC DNA]</scope>
    <source>
        <strain evidence="2">TSY1</strain>
    </source>
</reference>
<comment type="caution">
    <text evidence="1">The sequence shown here is derived from an EMBL/GenBank/DDBJ whole genome shotgun (WGS) entry which is preliminary data.</text>
</comment>
<sequence length="107" mass="12386">MVRQADGHYYEAELHRLQGEVLLQQRPPNEQGPELCFIRALELARRQEAKMWELHTSVSLGRLWQAQDKREAARELLTPVYHGFTEGFDTLILQEAKSLLDDLEAKG</sequence>
<dbReference type="Proteomes" id="UP000019141">
    <property type="component" value="Unassembled WGS sequence"/>
</dbReference>
<gene>
    <name evidence="1" type="ORF">ETSY1_30160</name>
</gene>
<proteinExistence type="predicted"/>